<evidence type="ECO:0000313" key="1">
    <source>
        <dbReference type="EMBL" id="JAP25747.1"/>
    </source>
</evidence>
<dbReference type="EMBL" id="GEDG01012965">
    <property type="protein sequence ID" value="JAP25747.1"/>
    <property type="molecule type" value="Transcribed_RNA"/>
</dbReference>
<name>A0A0V0HZY9_SOLCH</name>
<dbReference type="AlphaFoldDB" id="A0A0V0HZY9"/>
<organism evidence="1">
    <name type="scientific">Solanum chacoense</name>
    <name type="common">Chaco potato</name>
    <dbReference type="NCBI Taxonomy" id="4108"/>
    <lineage>
        <taxon>Eukaryota</taxon>
        <taxon>Viridiplantae</taxon>
        <taxon>Streptophyta</taxon>
        <taxon>Embryophyta</taxon>
        <taxon>Tracheophyta</taxon>
        <taxon>Spermatophyta</taxon>
        <taxon>Magnoliopsida</taxon>
        <taxon>eudicotyledons</taxon>
        <taxon>Gunneridae</taxon>
        <taxon>Pentapetalae</taxon>
        <taxon>asterids</taxon>
        <taxon>lamiids</taxon>
        <taxon>Solanales</taxon>
        <taxon>Solanaceae</taxon>
        <taxon>Solanoideae</taxon>
        <taxon>Solaneae</taxon>
        <taxon>Solanum</taxon>
    </lineage>
</organism>
<protein>
    <submittedName>
        <fullName evidence="1">Putative ovule protein</fullName>
    </submittedName>
</protein>
<sequence length="78" mass="9324">MKMNCLVLFHFWCKQECMEDLESVNCCGRFLIFLEIEYKLFLSPENKKQKKKLFQYLCGYLISIWRSSSALTVEADKL</sequence>
<reference evidence="1" key="1">
    <citation type="submission" date="2015-12" db="EMBL/GenBank/DDBJ databases">
        <title>Gene expression during late stages of embryo sac development: a critical building block for successful pollen-pistil interactions.</title>
        <authorList>
            <person name="Liu Y."/>
            <person name="Joly V."/>
            <person name="Sabar M."/>
            <person name="Matton D.P."/>
        </authorList>
    </citation>
    <scope>NUCLEOTIDE SEQUENCE</scope>
</reference>
<proteinExistence type="predicted"/>
<accession>A0A0V0HZY9</accession>